<reference evidence="9 10" key="1">
    <citation type="submission" date="2017-06" db="EMBL/GenBank/DDBJ databases">
        <authorList>
            <person name="Kim H.J."/>
            <person name="Triplett B.A."/>
        </authorList>
    </citation>
    <scope>NUCLEOTIDE SEQUENCE [LARGE SCALE GENOMIC DNA]</scope>
    <source>
        <strain evidence="9 10">DSM 14713</strain>
    </source>
</reference>
<keyword evidence="3 5" id="KW-0472">Membrane</keyword>
<gene>
    <name evidence="9" type="ORF">MEBOL_000738</name>
</gene>
<dbReference type="GO" id="GO:0007155">
    <property type="term" value="P:cell adhesion"/>
    <property type="evidence" value="ECO:0007669"/>
    <property type="project" value="InterPro"/>
</dbReference>
<feature type="chain" id="PRO_5012400010" evidence="7">
    <location>
        <begin position="33"/>
        <end position="532"/>
    </location>
</feature>
<evidence type="ECO:0000313" key="10">
    <source>
        <dbReference type="Proteomes" id="UP000217289"/>
    </source>
</evidence>
<evidence type="ECO:0000313" key="9">
    <source>
        <dbReference type="EMBL" id="ATB27300.1"/>
    </source>
</evidence>
<dbReference type="InterPro" id="IPR006664">
    <property type="entry name" value="OMP_bac"/>
</dbReference>
<protein>
    <submittedName>
        <fullName evidence="9">Thrombospondin type 3 repeat OmpA/MotB</fullName>
    </submittedName>
</protein>
<dbReference type="AlphaFoldDB" id="A0A250I7Y1"/>
<dbReference type="PROSITE" id="PS51123">
    <property type="entry name" value="OMPA_2"/>
    <property type="match status" value="1"/>
</dbReference>
<accession>A0A250I7Y1</accession>
<dbReference type="GO" id="GO:0009279">
    <property type="term" value="C:cell outer membrane"/>
    <property type="evidence" value="ECO:0007669"/>
    <property type="project" value="UniProtKB-SubCell"/>
</dbReference>
<dbReference type="SUPFAM" id="SSF103647">
    <property type="entry name" value="TSP type-3 repeat"/>
    <property type="match status" value="1"/>
</dbReference>
<keyword evidence="4" id="KW-0998">Cell outer membrane</keyword>
<feature type="domain" description="OmpA-like" evidence="8">
    <location>
        <begin position="411"/>
        <end position="529"/>
    </location>
</feature>
<feature type="region of interest" description="Disordered" evidence="6">
    <location>
        <begin position="322"/>
        <end position="357"/>
    </location>
</feature>
<dbReference type="InterPro" id="IPR003367">
    <property type="entry name" value="Thrombospondin_3-like_rpt"/>
</dbReference>
<evidence type="ECO:0000256" key="5">
    <source>
        <dbReference type="PROSITE-ProRule" id="PRU00473"/>
    </source>
</evidence>
<evidence type="ECO:0000256" key="3">
    <source>
        <dbReference type="ARBA" id="ARBA00023136"/>
    </source>
</evidence>
<dbReference type="OrthoDB" id="9805566at2"/>
<dbReference type="EMBL" id="CP022163">
    <property type="protein sequence ID" value="ATB27300.1"/>
    <property type="molecule type" value="Genomic_DNA"/>
</dbReference>
<organism evidence="9 10">
    <name type="scientific">Melittangium boletus DSM 14713</name>
    <dbReference type="NCBI Taxonomy" id="1294270"/>
    <lineage>
        <taxon>Bacteria</taxon>
        <taxon>Pseudomonadati</taxon>
        <taxon>Myxococcota</taxon>
        <taxon>Myxococcia</taxon>
        <taxon>Myxococcales</taxon>
        <taxon>Cystobacterineae</taxon>
        <taxon>Archangiaceae</taxon>
        <taxon>Melittangium</taxon>
    </lineage>
</organism>
<dbReference type="InterPro" id="IPR028974">
    <property type="entry name" value="TSP_type-3_rpt"/>
</dbReference>
<comment type="subcellular location">
    <subcellularLocation>
        <location evidence="1">Cell outer membrane</location>
    </subcellularLocation>
</comment>
<dbReference type="PANTHER" id="PTHR30329:SF21">
    <property type="entry name" value="LIPOPROTEIN YIAD-RELATED"/>
    <property type="match status" value="1"/>
</dbReference>
<dbReference type="Pfam" id="PF00691">
    <property type="entry name" value="OmpA"/>
    <property type="match status" value="1"/>
</dbReference>
<evidence type="ECO:0000256" key="4">
    <source>
        <dbReference type="ARBA" id="ARBA00023237"/>
    </source>
</evidence>
<dbReference type="RefSeq" id="WP_095976115.1">
    <property type="nucleotide sequence ID" value="NZ_CP022163.1"/>
</dbReference>
<dbReference type="InterPro" id="IPR036737">
    <property type="entry name" value="OmpA-like_sf"/>
</dbReference>
<dbReference type="Gene3D" id="4.10.1080.10">
    <property type="entry name" value="TSP type-3 repeat"/>
    <property type="match status" value="1"/>
</dbReference>
<keyword evidence="10" id="KW-1185">Reference proteome</keyword>
<dbReference type="Proteomes" id="UP000217289">
    <property type="component" value="Chromosome"/>
</dbReference>
<name>A0A250I7Y1_9BACT</name>
<dbReference type="CDD" id="cd07185">
    <property type="entry name" value="OmpA_C-like"/>
    <property type="match status" value="1"/>
</dbReference>
<keyword evidence="2 7" id="KW-0732">Signal</keyword>
<dbReference type="KEGG" id="mbd:MEBOL_000738"/>
<dbReference type="PRINTS" id="PR01023">
    <property type="entry name" value="NAFLGMOTY"/>
</dbReference>
<dbReference type="Pfam" id="PF02412">
    <property type="entry name" value="TSP_3"/>
    <property type="match status" value="3"/>
</dbReference>
<dbReference type="GO" id="GO:0005509">
    <property type="term" value="F:calcium ion binding"/>
    <property type="evidence" value="ECO:0007669"/>
    <property type="project" value="InterPro"/>
</dbReference>
<evidence type="ECO:0000256" key="2">
    <source>
        <dbReference type="ARBA" id="ARBA00022729"/>
    </source>
</evidence>
<dbReference type="SUPFAM" id="SSF103088">
    <property type="entry name" value="OmpA-like"/>
    <property type="match status" value="1"/>
</dbReference>
<proteinExistence type="predicted"/>
<dbReference type="PRINTS" id="PR01021">
    <property type="entry name" value="OMPADOMAIN"/>
</dbReference>
<dbReference type="InterPro" id="IPR006665">
    <property type="entry name" value="OmpA-like"/>
</dbReference>
<dbReference type="InterPro" id="IPR050330">
    <property type="entry name" value="Bact_OuterMem_StrucFunc"/>
</dbReference>
<dbReference type="PANTHER" id="PTHR30329">
    <property type="entry name" value="STATOR ELEMENT OF FLAGELLAR MOTOR COMPLEX"/>
    <property type="match status" value="1"/>
</dbReference>
<dbReference type="Gene3D" id="3.30.1330.60">
    <property type="entry name" value="OmpA-like domain"/>
    <property type="match status" value="1"/>
</dbReference>
<evidence type="ECO:0000256" key="1">
    <source>
        <dbReference type="ARBA" id="ARBA00004442"/>
    </source>
</evidence>
<sequence>MSHAKPCPTRRRAGNVRLATVAALLFASASFAQPSGLPVFDLERLELNPSGKGSLVMGTGDLLPQGGFRLSLAGHYERNPLVFYSDGNRVGALVSDRATAHLLLAWAPLRWLELDAHLPLVAWQRGDDLRAQRLGIPATTGLGTPFVAARVGLLAQVREAPVDLAVELGAGLPLGSEDTLSRDTPLRLSPKVMVGRRFGRWRAGAEAGAVLRSSSVVLNEDGNIQDELGSELRLGVGVATTGRELRGELNVRGALPLSRQGSSVEVLAGLRMPVGESTEVYALGGPGFGSMSGTPLFRVLLGVAFGRTDLASDLARFDDDGDGVRNGEDACPNEAGPASRKGCPVKDQDGDGVEDAQDACPTQAGPAELGGCPLKDQDGDEVADHLDNCPTEKGLASNQGCPAQEPQFVVITKDKIEIKESVFFATNEAVIQSRSFGMLDQLARVIQRHPEIRRIVVEGHSDTQGNAEANRKLSLARAQSVKTYLVGKGVEASRLEAKGYGPDRPIATNETPEGRAANRRVEFTIITTQREQ</sequence>
<feature type="signal peptide" evidence="7">
    <location>
        <begin position="1"/>
        <end position="32"/>
    </location>
</feature>
<evidence type="ECO:0000256" key="6">
    <source>
        <dbReference type="SAM" id="MobiDB-lite"/>
    </source>
</evidence>
<evidence type="ECO:0000259" key="8">
    <source>
        <dbReference type="PROSITE" id="PS51123"/>
    </source>
</evidence>
<evidence type="ECO:0000256" key="7">
    <source>
        <dbReference type="SAM" id="SignalP"/>
    </source>
</evidence>